<sequence>MAASPKRKSAPPADEAPVKKKGERTKFPLTVTRPELITNGSDREFRHLVHGLLGFLARHEQIRCGHGKAIGLAGIEYSTLISIAHLSVDGDVNIKTVADHLHLSGAFVTSLAQRLLKMGLIHKRMDMEDRRRVTLTVSAKGHTLLEKLAPMQRKVNDAEFGHLSRDDLKYMTRMVDQLIESSDRALALQAYLLADDNK</sequence>
<dbReference type="InterPro" id="IPR036388">
    <property type="entry name" value="WH-like_DNA-bd_sf"/>
</dbReference>
<accession>A0A1W6ZRW0</accession>
<evidence type="ECO:0000313" key="2">
    <source>
        <dbReference type="EMBL" id="ARP99494.1"/>
    </source>
</evidence>
<evidence type="ECO:0000313" key="3">
    <source>
        <dbReference type="Proteomes" id="UP000194137"/>
    </source>
</evidence>
<dbReference type="InterPro" id="IPR036390">
    <property type="entry name" value="WH_DNA-bd_sf"/>
</dbReference>
<dbReference type="AlphaFoldDB" id="A0A1W6ZRW0"/>
<dbReference type="RefSeq" id="WP_086087902.1">
    <property type="nucleotide sequence ID" value="NZ_CP021112.1"/>
</dbReference>
<dbReference type="PANTHER" id="PTHR33164">
    <property type="entry name" value="TRANSCRIPTIONAL REGULATOR, MARR FAMILY"/>
    <property type="match status" value="1"/>
</dbReference>
<dbReference type="KEGG" id="psin:CAK95_10665"/>
<reference evidence="2 3" key="1">
    <citation type="submission" date="2017-05" db="EMBL/GenBank/DDBJ databases">
        <title>Full genome sequence of Pseudorhodoplanes sinuspersici.</title>
        <authorList>
            <person name="Dastgheib S.M.M."/>
            <person name="Shavandi M."/>
            <person name="Tirandaz H."/>
        </authorList>
    </citation>
    <scope>NUCLEOTIDE SEQUENCE [LARGE SCALE GENOMIC DNA]</scope>
    <source>
        <strain evidence="2 3">RIPI110</strain>
    </source>
</reference>
<gene>
    <name evidence="2" type="ORF">CAK95_10665</name>
</gene>
<dbReference type="PROSITE" id="PS50995">
    <property type="entry name" value="HTH_MARR_2"/>
    <property type="match status" value="1"/>
</dbReference>
<dbReference type="SMART" id="SM00347">
    <property type="entry name" value="HTH_MARR"/>
    <property type="match status" value="1"/>
</dbReference>
<dbReference type="GO" id="GO:0003700">
    <property type="term" value="F:DNA-binding transcription factor activity"/>
    <property type="evidence" value="ECO:0007669"/>
    <property type="project" value="InterPro"/>
</dbReference>
<keyword evidence="3" id="KW-1185">Reference proteome</keyword>
<feature type="compositionally biased region" description="Basic and acidic residues" evidence="1">
    <location>
        <begin position="16"/>
        <end position="25"/>
    </location>
</feature>
<dbReference type="OrthoDB" id="8255121at2"/>
<dbReference type="Pfam" id="PF01047">
    <property type="entry name" value="MarR"/>
    <property type="match status" value="1"/>
</dbReference>
<dbReference type="EMBL" id="CP021112">
    <property type="protein sequence ID" value="ARP99494.1"/>
    <property type="molecule type" value="Genomic_DNA"/>
</dbReference>
<protein>
    <submittedName>
        <fullName evidence="2">Uncharacterized protein</fullName>
    </submittedName>
</protein>
<dbReference type="SUPFAM" id="SSF46785">
    <property type="entry name" value="Winged helix' DNA-binding domain"/>
    <property type="match status" value="1"/>
</dbReference>
<evidence type="ECO:0000256" key="1">
    <source>
        <dbReference type="SAM" id="MobiDB-lite"/>
    </source>
</evidence>
<name>A0A1W6ZRW0_9HYPH</name>
<dbReference type="GO" id="GO:0006950">
    <property type="term" value="P:response to stress"/>
    <property type="evidence" value="ECO:0007669"/>
    <property type="project" value="TreeGrafter"/>
</dbReference>
<feature type="region of interest" description="Disordered" evidence="1">
    <location>
        <begin position="1"/>
        <end position="25"/>
    </location>
</feature>
<dbReference type="STRING" id="1235591.CAK95_10665"/>
<dbReference type="Gene3D" id="1.10.10.10">
    <property type="entry name" value="Winged helix-like DNA-binding domain superfamily/Winged helix DNA-binding domain"/>
    <property type="match status" value="1"/>
</dbReference>
<dbReference type="InterPro" id="IPR000835">
    <property type="entry name" value="HTH_MarR-typ"/>
</dbReference>
<dbReference type="PANTHER" id="PTHR33164:SF43">
    <property type="entry name" value="HTH-TYPE TRANSCRIPTIONAL REPRESSOR YETL"/>
    <property type="match status" value="1"/>
</dbReference>
<organism evidence="2 3">
    <name type="scientific">Pseudorhodoplanes sinuspersici</name>
    <dbReference type="NCBI Taxonomy" id="1235591"/>
    <lineage>
        <taxon>Bacteria</taxon>
        <taxon>Pseudomonadati</taxon>
        <taxon>Pseudomonadota</taxon>
        <taxon>Alphaproteobacteria</taxon>
        <taxon>Hyphomicrobiales</taxon>
        <taxon>Pseudorhodoplanes</taxon>
    </lineage>
</organism>
<dbReference type="Proteomes" id="UP000194137">
    <property type="component" value="Chromosome"/>
</dbReference>
<proteinExistence type="predicted"/>
<dbReference type="InterPro" id="IPR039422">
    <property type="entry name" value="MarR/SlyA-like"/>
</dbReference>